<organism evidence="2 3">
    <name type="scientific">Neolentinus lepideus HHB14362 ss-1</name>
    <dbReference type="NCBI Taxonomy" id="1314782"/>
    <lineage>
        <taxon>Eukaryota</taxon>
        <taxon>Fungi</taxon>
        <taxon>Dikarya</taxon>
        <taxon>Basidiomycota</taxon>
        <taxon>Agaricomycotina</taxon>
        <taxon>Agaricomycetes</taxon>
        <taxon>Gloeophyllales</taxon>
        <taxon>Gloeophyllaceae</taxon>
        <taxon>Neolentinus</taxon>
    </lineage>
</organism>
<dbReference type="Proteomes" id="UP000076761">
    <property type="component" value="Unassembled WGS sequence"/>
</dbReference>
<proteinExistence type="predicted"/>
<protein>
    <submittedName>
        <fullName evidence="2">Uncharacterized protein</fullName>
    </submittedName>
</protein>
<dbReference type="EMBL" id="KV425603">
    <property type="protein sequence ID" value="KZT21762.1"/>
    <property type="molecule type" value="Genomic_DNA"/>
</dbReference>
<evidence type="ECO:0000313" key="2">
    <source>
        <dbReference type="EMBL" id="KZT21762.1"/>
    </source>
</evidence>
<accession>A0A165Q0U9</accession>
<dbReference type="InParanoid" id="A0A165Q0U9"/>
<evidence type="ECO:0000256" key="1">
    <source>
        <dbReference type="SAM" id="MobiDB-lite"/>
    </source>
</evidence>
<keyword evidence="3" id="KW-1185">Reference proteome</keyword>
<evidence type="ECO:0000313" key="3">
    <source>
        <dbReference type="Proteomes" id="UP000076761"/>
    </source>
</evidence>
<feature type="region of interest" description="Disordered" evidence="1">
    <location>
        <begin position="95"/>
        <end position="114"/>
    </location>
</feature>
<name>A0A165Q0U9_9AGAM</name>
<sequence>MAATAVTAAGLGTTVGVSAAQGPRTKAGSTQPTRCTKRARNAGWAGRSRRDSAQWCATISRGRRGAGRNRKCLEHILSCEEGERLMDGCYREGLKEEKEADEEKQHEHENGHEQ</sequence>
<feature type="region of interest" description="Disordered" evidence="1">
    <location>
        <begin position="1"/>
        <end position="51"/>
    </location>
</feature>
<reference evidence="2 3" key="1">
    <citation type="journal article" date="2016" name="Mol. Biol. Evol.">
        <title>Comparative Genomics of Early-Diverging Mushroom-Forming Fungi Provides Insights into the Origins of Lignocellulose Decay Capabilities.</title>
        <authorList>
            <person name="Nagy L.G."/>
            <person name="Riley R."/>
            <person name="Tritt A."/>
            <person name="Adam C."/>
            <person name="Daum C."/>
            <person name="Floudas D."/>
            <person name="Sun H."/>
            <person name="Yadav J.S."/>
            <person name="Pangilinan J."/>
            <person name="Larsson K.H."/>
            <person name="Matsuura K."/>
            <person name="Barry K."/>
            <person name="Labutti K."/>
            <person name="Kuo R."/>
            <person name="Ohm R.A."/>
            <person name="Bhattacharya S.S."/>
            <person name="Shirouzu T."/>
            <person name="Yoshinaga Y."/>
            <person name="Martin F.M."/>
            <person name="Grigoriev I.V."/>
            <person name="Hibbett D.S."/>
        </authorList>
    </citation>
    <scope>NUCLEOTIDE SEQUENCE [LARGE SCALE GENOMIC DNA]</scope>
    <source>
        <strain evidence="2 3">HHB14362 ss-1</strain>
    </source>
</reference>
<dbReference type="AlphaFoldDB" id="A0A165Q0U9"/>
<feature type="compositionally biased region" description="Low complexity" evidence="1">
    <location>
        <begin position="1"/>
        <end position="20"/>
    </location>
</feature>
<gene>
    <name evidence="2" type="ORF">NEOLEDRAFT_1244358</name>
</gene>